<dbReference type="PANTHER" id="PTHR38098">
    <property type="entry name" value="LPS-ASSEMBLY LIPOPROTEIN LPTE"/>
    <property type="match status" value="1"/>
</dbReference>
<proteinExistence type="inferred from homology"/>
<comment type="caution">
    <text evidence="7">The sequence shown here is derived from an EMBL/GenBank/DDBJ whole genome shotgun (WGS) entry which is preliminary data.</text>
</comment>
<evidence type="ECO:0000256" key="3">
    <source>
        <dbReference type="ARBA" id="ARBA00023139"/>
    </source>
</evidence>
<dbReference type="GO" id="GO:0009279">
    <property type="term" value="C:cell outer membrane"/>
    <property type="evidence" value="ECO:0007669"/>
    <property type="project" value="UniProtKB-SubCell"/>
</dbReference>
<reference evidence="7" key="1">
    <citation type="journal article" date="2020" name="mSystems">
        <title>Genome- and Community-Level Interaction Insights into Carbon Utilization and Element Cycling Functions of Hydrothermarchaeota in Hydrothermal Sediment.</title>
        <authorList>
            <person name="Zhou Z."/>
            <person name="Liu Y."/>
            <person name="Xu W."/>
            <person name="Pan J."/>
            <person name="Luo Z.H."/>
            <person name="Li M."/>
        </authorList>
    </citation>
    <scope>NUCLEOTIDE SEQUENCE [LARGE SCALE GENOMIC DNA]</scope>
    <source>
        <strain evidence="7">HyVt-458</strain>
    </source>
</reference>
<keyword evidence="3 6" id="KW-0564">Palmitate</keyword>
<comment type="subcellular location">
    <subcellularLocation>
        <location evidence="6">Cell outer membrane</location>
        <topology evidence="6">Lipid-anchor</topology>
    </subcellularLocation>
</comment>
<dbReference type="PROSITE" id="PS51257">
    <property type="entry name" value="PROKAR_LIPOPROTEIN"/>
    <property type="match status" value="1"/>
</dbReference>
<evidence type="ECO:0000256" key="4">
    <source>
        <dbReference type="ARBA" id="ARBA00023237"/>
    </source>
</evidence>
<dbReference type="GO" id="GO:0015920">
    <property type="term" value="P:lipopolysaccharide transport"/>
    <property type="evidence" value="ECO:0007669"/>
    <property type="project" value="TreeGrafter"/>
</dbReference>
<evidence type="ECO:0000256" key="1">
    <source>
        <dbReference type="ARBA" id="ARBA00022729"/>
    </source>
</evidence>
<comment type="subunit">
    <text evidence="6">Component of the lipopolysaccharide transport and assembly complex. Interacts with LptD.</text>
</comment>
<sequence length="171" mass="18818">MMGSRNRKMAAAAAGLLALLLLLSACGFHPRGESARPAAAISPVYITGLTDRNPFVQELIHQLQLSGVSITSTAEDAATILYLGSLKQQRNVFSVNANNKVVEHEITRSLHFSAEYPPGSRVIDNQALSTRYIVYNPGGELLGRTREAELRKQDAYRELAQRLVTRLSKIR</sequence>
<dbReference type="GO" id="GO:0043165">
    <property type="term" value="P:Gram-negative-bacterium-type cell outer membrane assembly"/>
    <property type="evidence" value="ECO:0007669"/>
    <property type="project" value="UniProtKB-UniRule"/>
</dbReference>
<gene>
    <name evidence="6" type="primary">lptE</name>
    <name evidence="7" type="ORF">ENJ12_09245</name>
</gene>
<organism evidence="7">
    <name type="scientific">Thiolapillus brandeum</name>
    <dbReference type="NCBI Taxonomy" id="1076588"/>
    <lineage>
        <taxon>Bacteria</taxon>
        <taxon>Pseudomonadati</taxon>
        <taxon>Pseudomonadota</taxon>
        <taxon>Gammaproteobacteria</taxon>
        <taxon>Chromatiales</taxon>
        <taxon>Sedimenticolaceae</taxon>
        <taxon>Thiolapillus</taxon>
    </lineage>
</organism>
<evidence type="ECO:0000256" key="2">
    <source>
        <dbReference type="ARBA" id="ARBA00023136"/>
    </source>
</evidence>
<evidence type="ECO:0000313" key="7">
    <source>
        <dbReference type="EMBL" id="HEC07025.1"/>
    </source>
</evidence>
<protein>
    <recommendedName>
        <fullName evidence="6">LPS-assembly lipoprotein LptE</fullName>
    </recommendedName>
</protein>
<dbReference type="GO" id="GO:0001530">
    <property type="term" value="F:lipopolysaccharide binding"/>
    <property type="evidence" value="ECO:0007669"/>
    <property type="project" value="TreeGrafter"/>
</dbReference>
<dbReference type="AlphaFoldDB" id="A0A831WC01"/>
<dbReference type="EMBL" id="DRLF01000322">
    <property type="protein sequence ID" value="HEC07025.1"/>
    <property type="molecule type" value="Genomic_DNA"/>
</dbReference>
<keyword evidence="2 6" id="KW-0472">Membrane</keyword>
<dbReference type="GO" id="GO:1990351">
    <property type="term" value="C:transporter complex"/>
    <property type="evidence" value="ECO:0007669"/>
    <property type="project" value="TreeGrafter"/>
</dbReference>
<accession>A0A831WC01</accession>
<keyword evidence="1 6" id="KW-0732">Signal</keyword>
<dbReference type="InterPro" id="IPR007485">
    <property type="entry name" value="LPS_assembly_LptE"/>
</dbReference>
<keyword evidence="4 6" id="KW-0998">Cell outer membrane</keyword>
<dbReference type="Pfam" id="PF04390">
    <property type="entry name" value="LptE"/>
    <property type="match status" value="1"/>
</dbReference>
<evidence type="ECO:0000256" key="6">
    <source>
        <dbReference type="HAMAP-Rule" id="MF_01186"/>
    </source>
</evidence>
<dbReference type="PANTHER" id="PTHR38098:SF1">
    <property type="entry name" value="LPS-ASSEMBLY LIPOPROTEIN LPTE"/>
    <property type="match status" value="1"/>
</dbReference>
<keyword evidence="5 6" id="KW-0449">Lipoprotein</keyword>
<dbReference type="HAMAP" id="MF_01186">
    <property type="entry name" value="LPS_assembly_LptE"/>
    <property type="match status" value="1"/>
</dbReference>
<comment type="similarity">
    <text evidence="6">Belongs to the LptE lipoprotein family.</text>
</comment>
<name>A0A831WC01_9GAMM</name>
<dbReference type="Gene3D" id="3.30.160.150">
    <property type="entry name" value="Lipoprotein like domain"/>
    <property type="match status" value="1"/>
</dbReference>
<comment type="function">
    <text evidence="6">Together with LptD, is involved in the assembly of lipopolysaccharide (LPS) at the surface of the outer membrane. Required for the proper assembly of LptD. Binds LPS and may serve as the LPS recognition site at the outer membrane.</text>
</comment>
<evidence type="ECO:0000256" key="5">
    <source>
        <dbReference type="ARBA" id="ARBA00023288"/>
    </source>
</evidence>
<dbReference type="Proteomes" id="UP000886339">
    <property type="component" value="Unassembled WGS sequence"/>
</dbReference>